<sequence>MHKQIVLAKRPKGKLLASDFELETVPLPTLSDGEVLVRNSYLSMDAGFRYWMNEGSGNNILPAMTLGEPVQGVVLGQVEASRNPRFQPGQKLMARLAWQEYSVLTPDNDAVYPVPGGWPCADKLFLGVLGETGMSAYIGTEDIGKLQPGQTALISAAAGAVGIVAGQISKIRGAKVIGIAGNDKKAQKLISEFGFDAVINYKTCGDLTTAIAEVCPDGIDFYFDNIGGDMLKSAIDNLAQGARIALCGAISGYDQTQAQPGPSNLFNLITKQATMTGLMTHFDAQRYNQIRSQLFNWLDSNQLKNAETLYQGIESAPAAFSAIFHGSNFGKSIVEI</sequence>
<keyword evidence="1" id="KW-0560">Oxidoreductase</keyword>
<organism evidence="3 4">
    <name type="scientific">Shewanella corallii</name>
    <dbReference type="NCBI Taxonomy" id="560080"/>
    <lineage>
        <taxon>Bacteria</taxon>
        <taxon>Pseudomonadati</taxon>
        <taxon>Pseudomonadota</taxon>
        <taxon>Gammaproteobacteria</taxon>
        <taxon>Alteromonadales</taxon>
        <taxon>Shewanellaceae</taxon>
        <taxon>Shewanella</taxon>
    </lineage>
</organism>
<dbReference type="InterPro" id="IPR020843">
    <property type="entry name" value="ER"/>
</dbReference>
<dbReference type="PANTHER" id="PTHR43205">
    <property type="entry name" value="PROSTAGLANDIN REDUCTASE"/>
    <property type="match status" value="1"/>
</dbReference>
<dbReference type="SMART" id="SM00829">
    <property type="entry name" value="PKS_ER"/>
    <property type="match status" value="1"/>
</dbReference>
<dbReference type="SUPFAM" id="SSF51735">
    <property type="entry name" value="NAD(P)-binding Rossmann-fold domains"/>
    <property type="match status" value="1"/>
</dbReference>
<dbReference type="PANTHER" id="PTHR43205:SF7">
    <property type="entry name" value="PROSTAGLANDIN REDUCTASE 1"/>
    <property type="match status" value="1"/>
</dbReference>
<gene>
    <name evidence="3" type="ORF">L2725_17145</name>
</gene>
<dbReference type="SUPFAM" id="SSF50129">
    <property type="entry name" value="GroES-like"/>
    <property type="match status" value="1"/>
</dbReference>
<dbReference type="Pfam" id="PF16884">
    <property type="entry name" value="ADH_N_2"/>
    <property type="match status" value="1"/>
</dbReference>
<evidence type="ECO:0000313" key="3">
    <source>
        <dbReference type="EMBL" id="MCL2915482.1"/>
    </source>
</evidence>
<dbReference type="InterPro" id="IPR045010">
    <property type="entry name" value="MDR_fam"/>
</dbReference>
<dbReference type="InterPro" id="IPR013149">
    <property type="entry name" value="ADH-like_C"/>
</dbReference>
<proteinExistence type="predicted"/>
<dbReference type="InterPro" id="IPR036291">
    <property type="entry name" value="NAD(P)-bd_dom_sf"/>
</dbReference>
<dbReference type="Gene3D" id="3.90.180.10">
    <property type="entry name" value="Medium-chain alcohol dehydrogenases, catalytic domain"/>
    <property type="match status" value="1"/>
</dbReference>
<evidence type="ECO:0000313" key="4">
    <source>
        <dbReference type="Proteomes" id="UP001202831"/>
    </source>
</evidence>
<protein>
    <submittedName>
        <fullName evidence="3">NADP-dependent oxidoreductase</fullName>
    </submittedName>
</protein>
<dbReference type="Gene3D" id="3.40.50.720">
    <property type="entry name" value="NAD(P)-binding Rossmann-like Domain"/>
    <property type="match status" value="1"/>
</dbReference>
<comment type="caution">
    <text evidence="3">The sequence shown here is derived from an EMBL/GenBank/DDBJ whole genome shotgun (WGS) entry which is preliminary data.</text>
</comment>
<evidence type="ECO:0000259" key="2">
    <source>
        <dbReference type="SMART" id="SM00829"/>
    </source>
</evidence>
<name>A0ABT0NAW1_9GAMM</name>
<dbReference type="InterPro" id="IPR041694">
    <property type="entry name" value="ADH_N_2"/>
</dbReference>
<accession>A0ABT0NAW1</accession>
<dbReference type="RefSeq" id="WP_249250062.1">
    <property type="nucleotide sequence ID" value="NZ_JAKIKT010000007.1"/>
</dbReference>
<keyword evidence="4" id="KW-1185">Reference proteome</keyword>
<dbReference type="EMBL" id="JAKIKT010000007">
    <property type="protein sequence ID" value="MCL2915482.1"/>
    <property type="molecule type" value="Genomic_DNA"/>
</dbReference>
<dbReference type="Pfam" id="PF00107">
    <property type="entry name" value="ADH_zinc_N"/>
    <property type="match status" value="1"/>
</dbReference>
<reference evidence="3 4" key="1">
    <citation type="submission" date="2022-01" db="EMBL/GenBank/DDBJ databases">
        <title>Whole genome-based taxonomy of the Shewanellaceae.</title>
        <authorList>
            <person name="Martin-Rodriguez A.J."/>
        </authorList>
    </citation>
    <scope>NUCLEOTIDE SEQUENCE [LARGE SCALE GENOMIC DNA]</scope>
    <source>
        <strain evidence="3 4">DSM 21332</strain>
    </source>
</reference>
<evidence type="ECO:0000256" key="1">
    <source>
        <dbReference type="ARBA" id="ARBA00023002"/>
    </source>
</evidence>
<dbReference type="Proteomes" id="UP001202831">
    <property type="component" value="Unassembled WGS sequence"/>
</dbReference>
<dbReference type="CDD" id="cd05288">
    <property type="entry name" value="PGDH"/>
    <property type="match status" value="1"/>
</dbReference>
<dbReference type="InterPro" id="IPR011032">
    <property type="entry name" value="GroES-like_sf"/>
</dbReference>
<feature type="domain" description="Enoyl reductase (ER)" evidence="2">
    <location>
        <begin position="13"/>
        <end position="334"/>
    </location>
</feature>